<evidence type="ECO:0000313" key="3">
    <source>
        <dbReference type="Proteomes" id="UP000198649"/>
    </source>
</evidence>
<evidence type="ECO:0000313" key="2">
    <source>
        <dbReference type="EMBL" id="SFI43432.1"/>
    </source>
</evidence>
<dbReference type="EMBL" id="FOQG01000008">
    <property type="protein sequence ID" value="SFI43432.1"/>
    <property type="molecule type" value="Genomic_DNA"/>
</dbReference>
<sequence length="332" mass="35942">MSETERTTRAPKSATPSTISLGGVDHELCGAEHPSEAVTCALVKNPWRHDRHVGHRDGDEPLPKRTITWPATRVDPATVDEGDAIRVPRPDGLGEEQWATLRETIRSGIDDLVAQVKQTPCTPWCERHQDPDGDGGWCATRVVDVDGADIAVTTGTRSGQPYLYGLSQLEEGIELGSARHLADTIQELLGTVEGAPAAAVMASHTWRDLAAEASLLRDVRLYDAARPRIPFASKDLRQACMADHEIGGLLAWNSTTDDEGGSLVMFAGQSAAQERRVMENAGWMVSCGAVYAAERVGVKGYKLQPDARVTEGTNEFLVWLLPNGADVEGMLR</sequence>
<accession>A0A1I3I689</accession>
<dbReference type="RefSeq" id="WP_143099737.1">
    <property type="nucleotide sequence ID" value="NZ_BKAF01000015.1"/>
</dbReference>
<gene>
    <name evidence="2" type="ORF">SAMN05216561_108133</name>
</gene>
<dbReference type="OrthoDB" id="4498710at2"/>
<dbReference type="STRING" id="1005945.SAMN05216561_108133"/>
<dbReference type="AlphaFoldDB" id="A0A1I3I689"/>
<proteinExistence type="predicted"/>
<organism evidence="2 3">
    <name type="scientific">Nocardioides psychrotolerans</name>
    <dbReference type="NCBI Taxonomy" id="1005945"/>
    <lineage>
        <taxon>Bacteria</taxon>
        <taxon>Bacillati</taxon>
        <taxon>Actinomycetota</taxon>
        <taxon>Actinomycetes</taxon>
        <taxon>Propionibacteriales</taxon>
        <taxon>Nocardioidaceae</taxon>
        <taxon>Nocardioides</taxon>
    </lineage>
</organism>
<feature type="region of interest" description="Disordered" evidence="1">
    <location>
        <begin position="1"/>
        <end position="20"/>
    </location>
</feature>
<evidence type="ECO:0000256" key="1">
    <source>
        <dbReference type="SAM" id="MobiDB-lite"/>
    </source>
</evidence>
<name>A0A1I3I689_9ACTN</name>
<reference evidence="2 3" key="1">
    <citation type="submission" date="2016-10" db="EMBL/GenBank/DDBJ databases">
        <authorList>
            <person name="de Groot N.N."/>
        </authorList>
    </citation>
    <scope>NUCLEOTIDE SEQUENCE [LARGE SCALE GENOMIC DNA]</scope>
    <source>
        <strain evidence="2 3">CGMCC 1.11156</strain>
    </source>
</reference>
<protein>
    <submittedName>
        <fullName evidence="2">Uncharacterized protein</fullName>
    </submittedName>
</protein>
<dbReference type="Proteomes" id="UP000198649">
    <property type="component" value="Unassembled WGS sequence"/>
</dbReference>
<keyword evidence="3" id="KW-1185">Reference proteome</keyword>